<organism evidence="6 7">
    <name type="scientific">Streptomyces piniterrae</name>
    <dbReference type="NCBI Taxonomy" id="2571125"/>
    <lineage>
        <taxon>Bacteria</taxon>
        <taxon>Bacillati</taxon>
        <taxon>Actinomycetota</taxon>
        <taxon>Actinomycetes</taxon>
        <taxon>Kitasatosporales</taxon>
        <taxon>Streptomycetaceae</taxon>
        <taxon>Streptomyces</taxon>
    </lineage>
</organism>
<dbReference type="Proteomes" id="UP000308697">
    <property type="component" value="Unassembled WGS sequence"/>
</dbReference>
<accession>A0A4U0NVX3</accession>
<dbReference type="InterPro" id="IPR000794">
    <property type="entry name" value="Beta-ketoacyl_synthase"/>
</dbReference>
<gene>
    <name evidence="6" type="ORF">FCH28_01400</name>
</gene>
<dbReference type="PANTHER" id="PTHR11712:SF347">
    <property type="entry name" value="BETA KETOACYL-ACYL CARRIER PROTEIN SYNTHASE"/>
    <property type="match status" value="1"/>
</dbReference>
<dbReference type="PROSITE" id="PS52004">
    <property type="entry name" value="KS3_2"/>
    <property type="match status" value="1"/>
</dbReference>
<evidence type="ECO:0000256" key="2">
    <source>
        <dbReference type="ARBA" id="ARBA00022679"/>
    </source>
</evidence>
<feature type="domain" description="Ketosynthase family 3 (KS3)" evidence="5">
    <location>
        <begin position="7"/>
        <end position="412"/>
    </location>
</feature>
<protein>
    <submittedName>
        <fullName evidence="6">Beta-ketoacyl-[acyl-carrier-protein] synthase family protein</fullName>
    </submittedName>
</protein>
<evidence type="ECO:0000313" key="6">
    <source>
        <dbReference type="EMBL" id="TJZ58843.1"/>
    </source>
</evidence>
<evidence type="ECO:0000313" key="7">
    <source>
        <dbReference type="Proteomes" id="UP000308697"/>
    </source>
</evidence>
<sequence>MTARRTPFHAAVTGLGLVTAAGVGTKATWHAVTEDPVPRGVRYQEELADLPCDFFYTIDDLDTAAVLGVATQRMMDRFSQLAVIAAREAMADAGLDAGTWDAGRVAVVIGSAHGGLPFYDQQHVAMAARGARRVSPKLAPLTVINSAASSICMDIGAQGPSLGVATACSSGTVALGTAHQLLRTGACDIAIAGGAESALSRLLVASACQMKATSTRRDNPSAACRPFDAERDGFVIGEGAGLLVMERPEHASARGATVRARVSGYGASNDAFSAVAPDPDGHGIEQALRLAMADADVEAGDVGHVSAHGTSTVVNDLIEATMLRRVLGDHPLVTSTKAMTGHTLGAAGGIEAALTVLALERQLVPPTANLEVPDPRIPIEIVRGEARPGTFDCAVKTSLGFGGHNAALVLTRG</sequence>
<dbReference type="GO" id="GO:0006633">
    <property type="term" value="P:fatty acid biosynthetic process"/>
    <property type="evidence" value="ECO:0007669"/>
    <property type="project" value="InterPro"/>
</dbReference>
<dbReference type="OrthoDB" id="9808669at2"/>
<dbReference type="Pfam" id="PF00109">
    <property type="entry name" value="ketoacyl-synt"/>
    <property type="match status" value="1"/>
</dbReference>
<dbReference type="Pfam" id="PF02801">
    <property type="entry name" value="Ketoacyl-synt_C"/>
    <property type="match status" value="1"/>
</dbReference>
<dbReference type="PANTHER" id="PTHR11712">
    <property type="entry name" value="POLYKETIDE SYNTHASE-RELATED"/>
    <property type="match status" value="1"/>
</dbReference>
<comment type="similarity">
    <text evidence="1 4">Belongs to the thiolase-like superfamily. Beta-ketoacyl-ACP synthases family.</text>
</comment>
<keyword evidence="2 4" id="KW-0808">Transferase</keyword>
<dbReference type="Gene3D" id="3.40.47.10">
    <property type="match status" value="1"/>
</dbReference>
<dbReference type="InterPro" id="IPR018201">
    <property type="entry name" value="Ketoacyl_synth_AS"/>
</dbReference>
<dbReference type="GO" id="GO:0004315">
    <property type="term" value="F:3-oxoacyl-[acyl-carrier-protein] synthase activity"/>
    <property type="evidence" value="ECO:0007669"/>
    <property type="project" value="InterPro"/>
</dbReference>
<dbReference type="SMART" id="SM00825">
    <property type="entry name" value="PKS_KS"/>
    <property type="match status" value="1"/>
</dbReference>
<dbReference type="SUPFAM" id="SSF53901">
    <property type="entry name" value="Thiolase-like"/>
    <property type="match status" value="2"/>
</dbReference>
<evidence type="ECO:0000259" key="5">
    <source>
        <dbReference type="PROSITE" id="PS52004"/>
    </source>
</evidence>
<keyword evidence="3" id="KW-0012">Acyltransferase</keyword>
<evidence type="ECO:0000256" key="1">
    <source>
        <dbReference type="ARBA" id="ARBA00008467"/>
    </source>
</evidence>
<evidence type="ECO:0000256" key="3">
    <source>
        <dbReference type="ARBA" id="ARBA00023315"/>
    </source>
</evidence>
<dbReference type="EMBL" id="SUMB01000001">
    <property type="protein sequence ID" value="TJZ58843.1"/>
    <property type="molecule type" value="Genomic_DNA"/>
</dbReference>
<dbReference type="CDD" id="cd00834">
    <property type="entry name" value="KAS_I_II"/>
    <property type="match status" value="1"/>
</dbReference>
<dbReference type="AlphaFoldDB" id="A0A4U0NVX3"/>
<comment type="caution">
    <text evidence="6">The sequence shown here is derived from an EMBL/GenBank/DDBJ whole genome shotgun (WGS) entry which is preliminary data.</text>
</comment>
<reference evidence="6 7" key="1">
    <citation type="submission" date="2019-04" db="EMBL/GenBank/DDBJ databases">
        <title>Streptomyces piniterrae sp. nov., a heliquinomycin-producing actinomycete isolated from rhizosphere soil of Pinus yunnanensis.</title>
        <authorList>
            <person name="Zhuang X."/>
            <person name="Zhao J."/>
        </authorList>
    </citation>
    <scope>NUCLEOTIDE SEQUENCE [LARGE SCALE GENOMIC DNA]</scope>
    <source>
        <strain evidence="7">jys28</strain>
    </source>
</reference>
<evidence type="ECO:0000256" key="4">
    <source>
        <dbReference type="RuleBase" id="RU003694"/>
    </source>
</evidence>
<proteinExistence type="inferred from homology"/>
<dbReference type="InterPro" id="IPR020841">
    <property type="entry name" value="PKS_Beta-ketoAc_synthase_dom"/>
</dbReference>
<dbReference type="RefSeq" id="WP_136737795.1">
    <property type="nucleotide sequence ID" value="NZ_SUMB01000001.1"/>
</dbReference>
<dbReference type="InterPro" id="IPR014031">
    <property type="entry name" value="Ketoacyl_synth_C"/>
</dbReference>
<keyword evidence="7" id="KW-1185">Reference proteome</keyword>
<dbReference type="InterPro" id="IPR014030">
    <property type="entry name" value="Ketoacyl_synth_N"/>
</dbReference>
<name>A0A4U0NVX3_9ACTN</name>
<dbReference type="InterPro" id="IPR016039">
    <property type="entry name" value="Thiolase-like"/>
</dbReference>
<dbReference type="NCBIfam" id="NF005589">
    <property type="entry name" value="PRK07314.1"/>
    <property type="match status" value="1"/>
</dbReference>
<dbReference type="PROSITE" id="PS00606">
    <property type="entry name" value="KS3_1"/>
    <property type="match status" value="1"/>
</dbReference>